<dbReference type="Gene3D" id="2.170.130.10">
    <property type="entry name" value="TonB-dependent receptor, plug domain"/>
    <property type="match status" value="1"/>
</dbReference>
<dbReference type="GeneID" id="303675112"/>
<evidence type="ECO:0000256" key="9">
    <source>
        <dbReference type="ARBA" id="ARBA00023237"/>
    </source>
</evidence>
<dbReference type="GO" id="GO:0044718">
    <property type="term" value="P:siderophore transmembrane transport"/>
    <property type="evidence" value="ECO:0007669"/>
    <property type="project" value="TreeGrafter"/>
</dbReference>
<keyword evidence="8" id="KW-0675">Receptor</keyword>
<evidence type="ECO:0000256" key="11">
    <source>
        <dbReference type="RuleBase" id="RU003357"/>
    </source>
</evidence>
<evidence type="ECO:0000256" key="6">
    <source>
        <dbReference type="ARBA" id="ARBA00023077"/>
    </source>
</evidence>
<evidence type="ECO:0000313" key="15">
    <source>
        <dbReference type="EMBL" id="SUX41550.1"/>
    </source>
</evidence>
<evidence type="ECO:0000256" key="2">
    <source>
        <dbReference type="ARBA" id="ARBA00022448"/>
    </source>
</evidence>
<comment type="subcellular location">
    <subcellularLocation>
        <location evidence="1 10">Cell outer membrane</location>
        <topology evidence="1 10">Multi-pass membrane protein</topology>
    </subcellularLocation>
</comment>
<dbReference type="PANTHER" id="PTHR30069:SF29">
    <property type="entry name" value="HEMOGLOBIN AND HEMOGLOBIN-HAPTOGLOBIN-BINDING PROTEIN 1-RELATED"/>
    <property type="match status" value="1"/>
</dbReference>
<reference evidence="14 16" key="1">
    <citation type="submission" date="2017-01" db="EMBL/GenBank/DDBJ databases">
        <authorList>
            <person name="Varghese N."/>
            <person name="Submissions S."/>
        </authorList>
    </citation>
    <scope>NUCLEOTIDE SEQUENCE [LARGE SCALE GENOMIC DNA]</scope>
    <source>
        <strain evidence="14 16">ATCC 27950</strain>
    </source>
</reference>
<evidence type="ECO:0000256" key="1">
    <source>
        <dbReference type="ARBA" id="ARBA00004571"/>
    </source>
</evidence>
<dbReference type="Pfam" id="PF07715">
    <property type="entry name" value="Plug"/>
    <property type="match status" value="1"/>
</dbReference>
<feature type="domain" description="TonB-dependent receptor plug" evidence="13">
    <location>
        <begin position="43"/>
        <end position="141"/>
    </location>
</feature>
<evidence type="ECO:0000256" key="10">
    <source>
        <dbReference type="PROSITE-ProRule" id="PRU01360"/>
    </source>
</evidence>
<feature type="domain" description="TonB-dependent receptor-like beta-barrel" evidence="12">
    <location>
        <begin position="167"/>
        <end position="586"/>
    </location>
</feature>
<dbReference type="GO" id="GO:0015344">
    <property type="term" value="F:siderophore uptake transmembrane transporter activity"/>
    <property type="evidence" value="ECO:0007669"/>
    <property type="project" value="TreeGrafter"/>
</dbReference>
<dbReference type="PROSITE" id="PS52016">
    <property type="entry name" value="TONB_DEPENDENT_REC_3"/>
    <property type="match status" value="1"/>
</dbReference>
<dbReference type="PANTHER" id="PTHR30069">
    <property type="entry name" value="TONB-DEPENDENT OUTER MEMBRANE RECEPTOR"/>
    <property type="match status" value="1"/>
</dbReference>
<dbReference type="InterPro" id="IPR039426">
    <property type="entry name" value="TonB-dep_rcpt-like"/>
</dbReference>
<gene>
    <name evidence="15" type="primary">btuB_1</name>
    <name evidence="15" type="ORF">NCTC13560_00349</name>
    <name evidence="14" type="ORF">SAMN05421682_10691</name>
</gene>
<evidence type="ECO:0000313" key="17">
    <source>
        <dbReference type="Proteomes" id="UP000255231"/>
    </source>
</evidence>
<name>A0A381F4R5_9FLAO</name>
<dbReference type="Proteomes" id="UP000185725">
    <property type="component" value="Unassembled WGS sequence"/>
</dbReference>
<evidence type="ECO:0000256" key="7">
    <source>
        <dbReference type="ARBA" id="ARBA00023136"/>
    </source>
</evidence>
<dbReference type="AlphaFoldDB" id="A0A381F4R5"/>
<evidence type="ECO:0000259" key="12">
    <source>
        <dbReference type="Pfam" id="PF00593"/>
    </source>
</evidence>
<dbReference type="InterPro" id="IPR036942">
    <property type="entry name" value="Beta-barrel_TonB_sf"/>
</dbReference>
<dbReference type="InterPro" id="IPR037066">
    <property type="entry name" value="Plug_dom_sf"/>
</dbReference>
<dbReference type="InterPro" id="IPR012910">
    <property type="entry name" value="Plug_dom"/>
</dbReference>
<dbReference type="SUPFAM" id="SSF56935">
    <property type="entry name" value="Porins"/>
    <property type="match status" value="1"/>
</dbReference>
<dbReference type="Gene3D" id="2.40.170.20">
    <property type="entry name" value="TonB-dependent receptor, beta-barrel domain"/>
    <property type="match status" value="1"/>
</dbReference>
<reference evidence="15 17" key="2">
    <citation type="submission" date="2018-06" db="EMBL/GenBank/DDBJ databases">
        <authorList>
            <consortium name="Pathogen Informatics"/>
            <person name="Doyle S."/>
        </authorList>
    </citation>
    <scope>NUCLEOTIDE SEQUENCE [LARGE SCALE GENOMIC DNA]</scope>
    <source>
        <strain evidence="15 17">NCTC13560</strain>
    </source>
</reference>
<protein>
    <submittedName>
        <fullName evidence="14">Iron complex outermembrane recepter protein</fullName>
    </submittedName>
    <submittedName>
        <fullName evidence="15">Outer membrane cobalamin translocator</fullName>
    </submittedName>
</protein>
<sequence>MILKRALTLLSVSSCLTIYYSQEKDIDTVFVFDNQMKKVKLFHSLTTLSAADIQKNSSNLSEVLRFQSPVYIKENGRGAVSSPSFRGTTAQQTAFVWNGININSQFLGQGDINNIALFGYDQMEIKSGGGSVIYGSGAIGGSIHLNNDLSFNKGFNGLFNSEIASFGTYNNFAKAAFSNDKFSFKVSGNYLISQNDYKVPEENYINRNGKFYNSTLNIGTSYKIASNQTISWQSHFYDATQNYPIFTENGNKSKYESQTVRSLLSWDINNSKISNSLKAAYTEDNFQYFGNYNDSYTSGGINKNYILKNDFNYFIDPKWNINLIGEFQQNQGEGLGTSGITGKVKRNVGSAAGLLRYFATPNLRFEAGIKQDFVEDIKSPLLYSFSGKWKANNWYSLNLNFSKNFRFPSFNDLYWTPGGNQDLQPETSIQTDMNHEFKVGDFKLTLSPYYMRITDMIRWLDTGLGYYSPFNTNKVESYGLESQLSYQKLFNEDHSVKLVAGYTYAKSINLETQKQLTYVPLHKFSSNVDYQYKFLRVYAQGMFNGLTYTTSDESKKYAIYPYFVMNAGLSATFMKNYTLGIKVNNITDTVYETMAYYPLPKRNYSINATINF</sequence>
<dbReference type="KEGG" id="cil:EG358_15490"/>
<keyword evidence="9 10" id="KW-0998">Cell outer membrane</keyword>
<evidence type="ECO:0000256" key="8">
    <source>
        <dbReference type="ARBA" id="ARBA00023170"/>
    </source>
</evidence>
<dbReference type="Pfam" id="PF00593">
    <property type="entry name" value="TonB_dep_Rec_b-barrel"/>
    <property type="match status" value="1"/>
</dbReference>
<comment type="similarity">
    <text evidence="10 11">Belongs to the TonB-dependent receptor family.</text>
</comment>
<organism evidence="15 17">
    <name type="scientific">Chryseobacterium indoltheticum</name>
    <dbReference type="NCBI Taxonomy" id="254"/>
    <lineage>
        <taxon>Bacteria</taxon>
        <taxon>Pseudomonadati</taxon>
        <taxon>Bacteroidota</taxon>
        <taxon>Flavobacteriia</taxon>
        <taxon>Flavobacteriales</taxon>
        <taxon>Weeksellaceae</taxon>
        <taxon>Chryseobacterium group</taxon>
        <taxon>Chryseobacterium</taxon>
    </lineage>
</organism>
<evidence type="ECO:0000256" key="5">
    <source>
        <dbReference type="ARBA" id="ARBA00022729"/>
    </source>
</evidence>
<dbReference type="GO" id="GO:0009279">
    <property type="term" value="C:cell outer membrane"/>
    <property type="evidence" value="ECO:0007669"/>
    <property type="project" value="UniProtKB-SubCell"/>
</dbReference>
<dbReference type="InterPro" id="IPR000531">
    <property type="entry name" value="Beta-barrel_TonB"/>
</dbReference>
<evidence type="ECO:0000259" key="13">
    <source>
        <dbReference type="Pfam" id="PF07715"/>
    </source>
</evidence>
<keyword evidence="4 10" id="KW-0812">Transmembrane</keyword>
<dbReference type="Proteomes" id="UP000255231">
    <property type="component" value="Unassembled WGS sequence"/>
</dbReference>
<evidence type="ECO:0000256" key="4">
    <source>
        <dbReference type="ARBA" id="ARBA00022692"/>
    </source>
</evidence>
<keyword evidence="7 10" id="KW-0472">Membrane</keyword>
<dbReference type="OrthoDB" id="9762903at2"/>
<evidence type="ECO:0000313" key="16">
    <source>
        <dbReference type="Proteomes" id="UP000185725"/>
    </source>
</evidence>
<dbReference type="RefSeq" id="WP_076560641.1">
    <property type="nucleotide sequence ID" value="NZ_CP033929.1"/>
</dbReference>
<keyword evidence="6 11" id="KW-0798">TonB box</keyword>
<evidence type="ECO:0000313" key="14">
    <source>
        <dbReference type="EMBL" id="SIQ56240.1"/>
    </source>
</evidence>
<proteinExistence type="inferred from homology"/>
<evidence type="ECO:0000256" key="3">
    <source>
        <dbReference type="ARBA" id="ARBA00022452"/>
    </source>
</evidence>
<keyword evidence="16" id="KW-1185">Reference proteome</keyword>
<dbReference type="EMBL" id="FTMF01000006">
    <property type="protein sequence ID" value="SIQ56240.1"/>
    <property type="molecule type" value="Genomic_DNA"/>
</dbReference>
<keyword evidence="2 10" id="KW-0813">Transport</keyword>
<dbReference type="EMBL" id="UFVS01000001">
    <property type="protein sequence ID" value="SUX41550.1"/>
    <property type="molecule type" value="Genomic_DNA"/>
</dbReference>
<keyword evidence="5" id="KW-0732">Signal</keyword>
<accession>A0A381F4R5</accession>
<keyword evidence="3 10" id="KW-1134">Transmembrane beta strand</keyword>